<accession>A0AC61RXR9</accession>
<gene>
    <name evidence="1" type="ORF">E5329_08130</name>
</gene>
<comment type="caution">
    <text evidence="1">The sequence shown here is derived from an EMBL/GenBank/DDBJ whole genome shotgun (WGS) entry which is preliminary data.</text>
</comment>
<protein>
    <submittedName>
        <fullName evidence="1">Uncharacterized protein</fullName>
    </submittedName>
</protein>
<proteinExistence type="predicted"/>
<organism evidence="1 2">
    <name type="scientific">Petralouisia muris</name>
    <dbReference type="NCBI Taxonomy" id="3032872"/>
    <lineage>
        <taxon>Bacteria</taxon>
        <taxon>Bacillati</taxon>
        <taxon>Bacillota</taxon>
        <taxon>Clostridia</taxon>
        <taxon>Lachnospirales</taxon>
        <taxon>Lachnospiraceae</taxon>
        <taxon>Petralouisia</taxon>
    </lineage>
</organism>
<dbReference type="EMBL" id="SRYA01000013">
    <property type="protein sequence ID" value="TGY96726.1"/>
    <property type="molecule type" value="Genomic_DNA"/>
</dbReference>
<sequence length="461" mass="52229">MANRKNKKVVKFHRMSHLNIGVIVFLIIFVYMLYNIFQYFTAKQIAVYEVTQGTITQNNTFTGVVLREEKIFQTEKSGYINYYSKDGAKVGVSSYVYSIDETGDFYKEIASQNDGQLFEEKGSYDELEKTAANYVLDYSNMNFYHVYTFQYDMEAELLEAIGSNALSNLDHYQGSSAGFHAYLAPEPGIVVYNTDGLENVTVENFTEDIFDAAAHTKNNLLSREQAAAGEPAFKLITSEIWNLVVPIEQELAEDLAKESNIQVKFKKDNSTAWGASRILNQDDNWYLILNFQNSAARFATDRYLDIELLLSDTSGLKIPNTALTKKSFFLIPKEFLTKGGDDNTNGVTRQYEDDKGKTVMEFTAVSVAEETEDMYYITGSGLEKGNVIIKADSNEKYTLEETASLQGVYNINRGYAVFRKVEILFQNQEYTIVNTGTNYGISLYDHIALDSSAMKENEIIR</sequence>
<reference evidence="1" key="1">
    <citation type="submission" date="2019-04" db="EMBL/GenBank/DDBJ databases">
        <title>Microbes associate with the intestines of laboratory mice.</title>
        <authorList>
            <person name="Navarre W."/>
            <person name="Wong E."/>
            <person name="Huang K."/>
            <person name="Tropini C."/>
            <person name="Ng K."/>
            <person name="Yu B."/>
        </authorList>
    </citation>
    <scope>NUCLEOTIDE SEQUENCE</scope>
    <source>
        <strain evidence="1">NM01_1-7b</strain>
    </source>
</reference>
<evidence type="ECO:0000313" key="1">
    <source>
        <dbReference type="EMBL" id="TGY96726.1"/>
    </source>
</evidence>
<name>A0AC61RXR9_9FIRM</name>
<dbReference type="Proteomes" id="UP000304953">
    <property type="component" value="Unassembled WGS sequence"/>
</dbReference>
<evidence type="ECO:0000313" key="2">
    <source>
        <dbReference type="Proteomes" id="UP000304953"/>
    </source>
</evidence>
<keyword evidence="2" id="KW-1185">Reference proteome</keyword>